<protein>
    <submittedName>
        <fullName evidence="3">Uncharacterized protein</fullName>
    </submittedName>
</protein>
<proteinExistence type="predicted"/>
<evidence type="ECO:0000313" key="2">
    <source>
        <dbReference type="Proteomes" id="UP000095287"/>
    </source>
</evidence>
<feature type="compositionally biased region" description="Basic and acidic residues" evidence="1">
    <location>
        <begin position="55"/>
        <end position="65"/>
    </location>
</feature>
<name>A0A1I7ZDU1_9BILA</name>
<dbReference type="Proteomes" id="UP000095287">
    <property type="component" value="Unplaced"/>
</dbReference>
<feature type="region of interest" description="Disordered" evidence="1">
    <location>
        <begin position="50"/>
        <end position="78"/>
    </location>
</feature>
<feature type="region of interest" description="Disordered" evidence="1">
    <location>
        <begin position="1"/>
        <end position="32"/>
    </location>
</feature>
<sequence length="78" mass="8635">MCARRALHPRPSLRACPQHASDRTSPSPITLISKGGRRFALSRVIRTDTATKQARRVDDGSEQEKQVTAARRLQTPGI</sequence>
<reference evidence="3" key="1">
    <citation type="submission" date="2016-11" db="UniProtKB">
        <authorList>
            <consortium name="WormBaseParasite"/>
        </authorList>
    </citation>
    <scope>IDENTIFICATION</scope>
</reference>
<keyword evidence="2" id="KW-1185">Reference proteome</keyword>
<evidence type="ECO:0000313" key="3">
    <source>
        <dbReference type="WBParaSite" id="L893_g25350.t1"/>
    </source>
</evidence>
<dbReference type="WBParaSite" id="L893_g25350.t1">
    <property type="protein sequence ID" value="L893_g25350.t1"/>
    <property type="gene ID" value="L893_g25350"/>
</dbReference>
<accession>A0A1I7ZDU1</accession>
<organism evidence="2 3">
    <name type="scientific">Steinernema glaseri</name>
    <dbReference type="NCBI Taxonomy" id="37863"/>
    <lineage>
        <taxon>Eukaryota</taxon>
        <taxon>Metazoa</taxon>
        <taxon>Ecdysozoa</taxon>
        <taxon>Nematoda</taxon>
        <taxon>Chromadorea</taxon>
        <taxon>Rhabditida</taxon>
        <taxon>Tylenchina</taxon>
        <taxon>Panagrolaimomorpha</taxon>
        <taxon>Strongyloidoidea</taxon>
        <taxon>Steinernematidae</taxon>
        <taxon>Steinernema</taxon>
    </lineage>
</organism>
<evidence type="ECO:0000256" key="1">
    <source>
        <dbReference type="SAM" id="MobiDB-lite"/>
    </source>
</evidence>
<dbReference type="AlphaFoldDB" id="A0A1I7ZDU1"/>